<evidence type="ECO:0000256" key="6">
    <source>
        <dbReference type="PROSITE-ProRule" id="PRU10100"/>
    </source>
</evidence>
<feature type="active site" evidence="5">
    <location>
        <position position="27"/>
    </location>
</feature>
<dbReference type="EMBL" id="JADBED010000001">
    <property type="protein sequence ID" value="MBE1524396.1"/>
    <property type="molecule type" value="Genomic_DNA"/>
</dbReference>
<dbReference type="PRINTS" id="PR00139">
    <property type="entry name" value="ASNGLNASE"/>
</dbReference>
<feature type="compositionally biased region" description="Basic and acidic residues" evidence="7">
    <location>
        <begin position="136"/>
        <end position="148"/>
    </location>
</feature>
<dbReference type="SUPFAM" id="SSF53774">
    <property type="entry name" value="Glutaminase/Asparaginase"/>
    <property type="match status" value="1"/>
</dbReference>
<feature type="domain" description="Asparaginase/glutaminase C-terminal" evidence="9">
    <location>
        <begin position="229"/>
        <end position="341"/>
    </location>
</feature>
<dbReference type="SFLD" id="SFLDS00057">
    <property type="entry name" value="Glutaminase/Asparaginase"/>
    <property type="match status" value="1"/>
</dbReference>
<dbReference type="PROSITE" id="PS00144">
    <property type="entry name" value="ASN_GLN_ASE_1"/>
    <property type="match status" value="1"/>
</dbReference>
<dbReference type="Pfam" id="PF17763">
    <property type="entry name" value="Asparaginase_C"/>
    <property type="match status" value="1"/>
</dbReference>
<dbReference type="PANTHER" id="PTHR11707:SF28">
    <property type="entry name" value="60 KDA LYSOPHOSPHOLIPASE"/>
    <property type="match status" value="1"/>
</dbReference>
<comment type="caution">
    <text evidence="10">The sequence shown here is derived from an EMBL/GenBank/DDBJ whole genome shotgun (WGS) entry which is preliminary data.</text>
</comment>
<proteinExistence type="inferred from homology"/>
<feature type="active site" evidence="6">
    <location>
        <position position="108"/>
    </location>
</feature>
<dbReference type="InterPro" id="IPR040919">
    <property type="entry name" value="Asparaginase_C"/>
</dbReference>
<dbReference type="InterPro" id="IPR027474">
    <property type="entry name" value="L-asparaginase_N"/>
</dbReference>
<evidence type="ECO:0000256" key="1">
    <source>
        <dbReference type="ARBA" id="ARBA00010518"/>
    </source>
</evidence>
<reference evidence="10 11" key="1">
    <citation type="submission" date="2020-10" db="EMBL/GenBank/DDBJ databases">
        <title>Sequencing the genomes of 1000 actinobacteria strains.</title>
        <authorList>
            <person name="Klenk H.-P."/>
        </authorList>
    </citation>
    <scope>NUCLEOTIDE SEQUENCE [LARGE SCALE GENOMIC DNA]</scope>
    <source>
        <strain evidence="10 11">DSM 15666</strain>
    </source>
</reference>
<dbReference type="GO" id="GO:0004067">
    <property type="term" value="F:asparaginase activity"/>
    <property type="evidence" value="ECO:0007669"/>
    <property type="project" value="UniProtKB-EC"/>
</dbReference>
<keyword evidence="11" id="KW-1185">Reference proteome</keyword>
<feature type="region of interest" description="Disordered" evidence="7">
    <location>
        <begin position="129"/>
        <end position="148"/>
    </location>
</feature>
<feature type="domain" description="L-asparaginase N-terminal" evidence="8">
    <location>
        <begin position="18"/>
        <end position="210"/>
    </location>
</feature>
<dbReference type="SMART" id="SM00870">
    <property type="entry name" value="Asparaginase"/>
    <property type="match status" value="1"/>
</dbReference>
<evidence type="ECO:0000259" key="8">
    <source>
        <dbReference type="Pfam" id="PF00710"/>
    </source>
</evidence>
<dbReference type="InterPro" id="IPR020827">
    <property type="entry name" value="Asparaginase/glutaminase_AS1"/>
</dbReference>
<gene>
    <name evidence="10" type="ORF">H4W27_001514</name>
</gene>
<protein>
    <recommendedName>
        <fullName evidence="2">asparaginase</fullName>
        <ecNumber evidence="2">3.5.1.1</ecNumber>
    </recommendedName>
</protein>
<dbReference type="Gene3D" id="3.40.50.40">
    <property type="match status" value="1"/>
</dbReference>
<dbReference type="Gene3D" id="3.40.50.1170">
    <property type="entry name" value="L-asparaginase, N-terminal domain"/>
    <property type="match status" value="1"/>
</dbReference>
<evidence type="ECO:0000259" key="9">
    <source>
        <dbReference type="Pfam" id="PF17763"/>
    </source>
</evidence>
<dbReference type="Proteomes" id="UP000643525">
    <property type="component" value="Unassembled WGS sequence"/>
</dbReference>
<organism evidence="10 11">
    <name type="scientific">Nesterenkonia lutea</name>
    <dbReference type="NCBI Taxonomy" id="272919"/>
    <lineage>
        <taxon>Bacteria</taxon>
        <taxon>Bacillati</taxon>
        <taxon>Actinomycetota</taxon>
        <taxon>Actinomycetes</taxon>
        <taxon>Micrococcales</taxon>
        <taxon>Micrococcaceae</taxon>
        <taxon>Nesterenkonia</taxon>
    </lineage>
</organism>
<dbReference type="CDD" id="cd08964">
    <property type="entry name" value="L-asparaginase_II"/>
    <property type="match status" value="1"/>
</dbReference>
<dbReference type="InterPro" id="IPR027475">
    <property type="entry name" value="Asparaginase/glutaminase_AS2"/>
</dbReference>
<dbReference type="PROSITE" id="PS00917">
    <property type="entry name" value="ASN_GLN_ASE_2"/>
    <property type="match status" value="1"/>
</dbReference>
<sequence>MDSETKEASSGIEADMTRIVVLATGGTISSRQHSEGGSRAKDNAADLIAALDKHGFDDFGPGIALEPQDLGVQNSFNFAFADLSRIAHAVAEILHREDVDGVVVTHGTDTMEETLALLGFTHDDPRPVVLTGAQRSPDHPDSDGPRNLRDAILTAASPDSREQGVLLVFGGEIHAALGLRKAHTLAPQPFRHRSAGALGTITGLSPRFFTRALWAEPLPLPDHEFERQRVDMVLGYPGADATLLRAAVDAGATGVIVLGAGAGNPGSALVQAIQEAIAQGVLVGLGTRTGGGPVAVIYGGGGAVDAVAAGAVPLGDLPATQARILMALLSSTHPVEEARELLAARLTSAG</sequence>
<dbReference type="InterPro" id="IPR036152">
    <property type="entry name" value="Asp/glu_Ase-like_sf"/>
</dbReference>
<dbReference type="InterPro" id="IPR027473">
    <property type="entry name" value="L-asparaginase_C"/>
</dbReference>
<evidence type="ECO:0000256" key="3">
    <source>
        <dbReference type="ARBA" id="ARBA00022801"/>
    </source>
</evidence>
<evidence type="ECO:0000256" key="4">
    <source>
        <dbReference type="ARBA" id="ARBA00049366"/>
    </source>
</evidence>
<dbReference type="InterPro" id="IPR004550">
    <property type="entry name" value="AsnASE_II"/>
</dbReference>
<dbReference type="Pfam" id="PF00710">
    <property type="entry name" value="Asparaginase"/>
    <property type="match status" value="1"/>
</dbReference>
<dbReference type="EC" id="3.5.1.1" evidence="2"/>
<dbReference type="InterPro" id="IPR037152">
    <property type="entry name" value="L-asparaginase_N_sf"/>
</dbReference>
<dbReference type="PROSITE" id="PS51732">
    <property type="entry name" value="ASN_GLN_ASE_3"/>
    <property type="match status" value="1"/>
</dbReference>
<evidence type="ECO:0000313" key="11">
    <source>
        <dbReference type="Proteomes" id="UP000643525"/>
    </source>
</evidence>
<evidence type="ECO:0000256" key="2">
    <source>
        <dbReference type="ARBA" id="ARBA00012920"/>
    </source>
</evidence>
<accession>A0ABR9JEY5</accession>
<comment type="catalytic activity">
    <reaction evidence="4">
        <text>L-asparagine + H2O = L-aspartate + NH4(+)</text>
        <dbReference type="Rhea" id="RHEA:21016"/>
        <dbReference type="ChEBI" id="CHEBI:15377"/>
        <dbReference type="ChEBI" id="CHEBI:28938"/>
        <dbReference type="ChEBI" id="CHEBI:29991"/>
        <dbReference type="ChEBI" id="CHEBI:58048"/>
        <dbReference type="EC" id="3.5.1.1"/>
    </reaction>
</comment>
<evidence type="ECO:0000313" key="10">
    <source>
        <dbReference type="EMBL" id="MBE1524396.1"/>
    </source>
</evidence>
<evidence type="ECO:0000256" key="7">
    <source>
        <dbReference type="SAM" id="MobiDB-lite"/>
    </source>
</evidence>
<name>A0ABR9JEY5_9MICC</name>
<dbReference type="RefSeq" id="WP_225939047.1">
    <property type="nucleotide sequence ID" value="NZ_JADBED010000001.1"/>
</dbReference>
<dbReference type="PIRSF" id="PIRSF001220">
    <property type="entry name" value="L-ASNase_gatD"/>
    <property type="match status" value="1"/>
</dbReference>
<evidence type="ECO:0000256" key="5">
    <source>
        <dbReference type="PROSITE-ProRule" id="PRU10099"/>
    </source>
</evidence>
<keyword evidence="3 10" id="KW-0378">Hydrolase</keyword>
<dbReference type="PANTHER" id="PTHR11707">
    <property type="entry name" value="L-ASPARAGINASE"/>
    <property type="match status" value="1"/>
</dbReference>
<dbReference type="PIRSF" id="PIRSF500176">
    <property type="entry name" value="L_ASNase"/>
    <property type="match status" value="1"/>
</dbReference>
<comment type="similarity">
    <text evidence="1">Belongs to the asparaginase 1 family.</text>
</comment>
<dbReference type="InterPro" id="IPR006034">
    <property type="entry name" value="Asparaginase/glutaminase-like"/>
</dbReference>